<dbReference type="AlphaFoldDB" id="A0A175RAJ7"/>
<dbReference type="SUPFAM" id="SSF53098">
    <property type="entry name" value="Ribonuclease H-like"/>
    <property type="match status" value="1"/>
</dbReference>
<dbReference type="EMBL" id="LDQA01000179">
    <property type="protein sequence ID" value="KTQ95669.1"/>
    <property type="molecule type" value="Genomic_DNA"/>
</dbReference>
<dbReference type="RefSeq" id="WP_082684804.1">
    <property type="nucleotide sequence ID" value="NZ_LDQA01000179.1"/>
</dbReference>
<evidence type="ECO:0000313" key="3">
    <source>
        <dbReference type="Proteomes" id="UP000078529"/>
    </source>
</evidence>
<accession>A0A175RAJ7</accession>
<dbReference type="Gene3D" id="3.30.420.10">
    <property type="entry name" value="Ribonuclease H-like superfamily/Ribonuclease H"/>
    <property type="match status" value="1"/>
</dbReference>
<evidence type="ECO:0000313" key="2">
    <source>
        <dbReference type="EMBL" id="KTQ95669.1"/>
    </source>
</evidence>
<dbReference type="NCBIfam" id="NF033563">
    <property type="entry name" value="transpos_IS30"/>
    <property type="match status" value="1"/>
</dbReference>
<dbReference type="InterPro" id="IPR053392">
    <property type="entry name" value="Transposase_IS30-like"/>
</dbReference>
<reference evidence="2 3" key="1">
    <citation type="journal article" date="2016" name="Front. Microbiol.">
        <title>Genomic Resource of Rice Seed Associated Bacteria.</title>
        <authorList>
            <person name="Midha S."/>
            <person name="Bansal K."/>
            <person name="Sharma S."/>
            <person name="Kumar N."/>
            <person name="Patil P.P."/>
            <person name="Chaudhry V."/>
            <person name="Patil P.B."/>
        </authorList>
    </citation>
    <scope>NUCLEOTIDE SEQUENCE [LARGE SCALE GENOMIC DNA]</scope>
    <source>
        <strain evidence="2 3">NS365</strain>
    </source>
</reference>
<dbReference type="InterPro" id="IPR036397">
    <property type="entry name" value="RNaseH_sf"/>
</dbReference>
<feature type="non-terminal residue" evidence="2">
    <location>
        <position position="1"/>
    </location>
</feature>
<protein>
    <submittedName>
        <fullName evidence="2">Transposase</fullName>
    </submittedName>
</protein>
<feature type="domain" description="Integrase catalytic" evidence="1">
    <location>
        <begin position="1"/>
        <end position="162"/>
    </location>
</feature>
<comment type="caution">
    <text evidence="2">The sequence shown here is derived from an EMBL/GenBank/DDBJ whole genome shotgun (WGS) entry which is preliminary data.</text>
</comment>
<name>A0A175RAJ7_9HYPH</name>
<dbReference type="InterPro" id="IPR001584">
    <property type="entry name" value="Integrase_cat-core"/>
</dbReference>
<dbReference type="PROSITE" id="PS50994">
    <property type="entry name" value="INTEGRASE"/>
    <property type="match status" value="1"/>
</dbReference>
<proteinExistence type="predicted"/>
<dbReference type="GO" id="GO:0004803">
    <property type="term" value="F:transposase activity"/>
    <property type="evidence" value="ECO:0007669"/>
    <property type="project" value="TreeGrafter"/>
</dbReference>
<dbReference type="GO" id="GO:0015074">
    <property type="term" value="P:DNA integration"/>
    <property type="evidence" value="ECO:0007669"/>
    <property type="project" value="InterPro"/>
</dbReference>
<dbReference type="PANTHER" id="PTHR10948">
    <property type="entry name" value="TRANSPOSASE"/>
    <property type="match status" value="1"/>
</dbReference>
<dbReference type="GO" id="GO:0032196">
    <property type="term" value="P:transposition"/>
    <property type="evidence" value="ECO:0007669"/>
    <property type="project" value="TreeGrafter"/>
</dbReference>
<dbReference type="InterPro" id="IPR051917">
    <property type="entry name" value="Transposase-Integrase"/>
</dbReference>
<evidence type="ECO:0000259" key="1">
    <source>
        <dbReference type="PROSITE" id="PS50994"/>
    </source>
</evidence>
<sequence length="170" mass="19438">WTQRPSVVEQRSRIGDWELDTIRASHGKGAVVSMTKRTSRLHLLAYSPDGTAENVRNAIVQRLGGLRHTVHTLTADNGKEFADHRLIAACLQSDFYFADPYCPWQRGSNENANGLTRQYLPRQTDFSTITDAHLRWIEQRLYNRPRKILGFKTPLEVFSEEVLKSVANQS</sequence>
<dbReference type="InterPro" id="IPR012337">
    <property type="entry name" value="RNaseH-like_sf"/>
</dbReference>
<dbReference type="PANTHER" id="PTHR10948:SF23">
    <property type="entry name" value="TRANSPOSASE INSI FOR INSERTION SEQUENCE ELEMENT IS30A-RELATED"/>
    <property type="match status" value="1"/>
</dbReference>
<gene>
    <name evidence="2" type="ORF">NS365_23420</name>
</gene>
<dbReference type="Proteomes" id="UP000078529">
    <property type="component" value="Unassembled WGS sequence"/>
</dbReference>
<organism evidence="2 3">
    <name type="scientific">Aureimonas ureilytica</name>
    <dbReference type="NCBI Taxonomy" id="401562"/>
    <lineage>
        <taxon>Bacteria</taxon>
        <taxon>Pseudomonadati</taxon>
        <taxon>Pseudomonadota</taxon>
        <taxon>Alphaproteobacteria</taxon>
        <taxon>Hyphomicrobiales</taxon>
        <taxon>Aurantimonadaceae</taxon>
        <taxon>Aureimonas</taxon>
    </lineage>
</organism>
<dbReference type="GO" id="GO:0003676">
    <property type="term" value="F:nucleic acid binding"/>
    <property type="evidence" value="ECO:0007669"/>
    <property type="project" value="InterPro"/>
</dbReference>
<dbReference type="GO" id="GO:0005829">
    <property type="term" value="C:cytosol"/>
    <property type="evidence" value="ECO:0007669"/>
    <property type="project" value="TreeGrafter"/>
</dbReference>
<keyword evidence="3" id="KW-1185">Reference proteome</keyword>
<dbReference type="PATRIC" id="fig|401562.4.peg.1192"/>